<dbReference type="AlphaFoldDB" id="A0AAV9N228"/>
<comment type="caution">
    <text evidence="2">The sequence shown here is derived from an EMBL/GenBank/DDBJ whole genome shotgun (WGS) entry which is preliminary data.</text>
</comment>
<gene>
    <name evidence="2" type="ORF">LTR84_006285</name>
</gene>
<feature type="region of interest" description="Disordered" evidence="1">
    <location>
        <begin position="499"/>
        <end position="570"/>
    </location>
</feature>
<protein>
    <submittedName>
        <fullName evidence="2">Uncharacterized protein</fullName>
    </submittedName>
</protein>
<feature type="region of interest" description="Disordered" evidence="1">
    <location>
        <begin position="1"/>
        <end position="43"/>
    </location>
</feature>
<evidence type="ECO:0000313" key="2">
    <source>
        <dbReference type="EMBL" id="KAK5048095.1"/>
    </source>
</evidence>
<accession>A0AAV9N228</accession>
<sequence>MSDVEFSESENRGDLSSLDSDESADSEHFIPPSQRFFNRHNEKERRIDEAHEYLTLKHIPASIFEDTSDEEPLPTTSKRTNFLTNQYHSVVFPGKKIPVKKYSKSKKAKNSNRGEVQLQKKELAPAMLVECPLPGGEAVTVVTDPVERASWGPLTRIEATKKARDMVKDWNIAVATAGMKDSKRDEKNKAKVTPPSKVQGDEKTNKDDETEHPTSQAETDVSNLRARYLSPPPPTPPEAIFHARLSMPTLPNLHLSSDPEEVERYRVERAKDPVSFDKETRNIKRNLVDLKIARGGKSSLLQNEYTVELACREDAVMAEKWASGKVASTRSRSDTTGAAAVEIADQAVMRGGEIEEPSAVAKVFRSAKDKLTSIAGLQNQGAELKEEIGNVGKKDSTDSTETAKGGIQDEKNFGTTATDMKAARNELKAKLKSFDLPSHVGKVIASGMVRHQHSEKREITQLGEKRTVTTWIQIEEVYEVPAPSTLTWKDVAIAVEQEEYDEDEGKGNKKGLKYKNDKAKRHSRSAVSGKQRKTEDVSSDSDDSDDSTQSSTSDEQTRTESLLEALSRSDKLNEQGISALAHDLKRVLTTLRGNGQLKVEEEG</sequence>
<feature type="compositionally biased region" description="Polar residues" evidence="1">
    <location>
        <begin position="213"/>
        <end position="222"/>
    </location>
</feature>
<dbReference type="EMBL" id="JAVRRD010000023">
    <property type="protein sequence ID" value="KAK5048095.1"/>
    <property type="molecule type" value="Genomic_DNA"/>
</dbReference>
<feature type="compositionally biased region" description="Basic and acidic residues" evidence="1">
    <location>
        <begin position="180"/>
        <end position="189"/>
    </location>
</feature>
<evidence type="ECO:0000313" key="3">
    <source>
        <dbReference type="Proteomes" id="UP001358417"/>
    </source>
</evidence>
<dbReference type="Proteomes" id="UP001358417">
    <property type="component" value="Unassembled WGS sequence"/>
</dbReference>
<name>A0AAV9N228_9EURO</name>
<feature type="compositionally biased region" description="Basic and acidic residues" evidence="1">
    <location>
        <begin position="388"/>
        <end position="397"/>
    </location>
</feature>
<feature type="region of interest" description="Disordered" evidence="1">
    <location>
        <begin position="388"/>
        <end position="411"/>
    </location>
</feature>
<reference evidence="2 3" key="1">
    <citation type="submission" date="2023-08" db="EMBL/GenBank/DDBJ databases">
        <title>Black Yeasts Isolated from many extreme environments.</title>
        <authorList>
            <person name="Coleine C."/>
            <person name="Stajich J.E."/>
            <person name="Selbmann L."/>
        </authorList>
    </citation>
    <scope>NUCLEOTIDE SEQUENCE [LARGE SCALE GENOMIC DNA]</scope>
    <source>
        <strain evidence="2 3">CCFEE 5792</strain>
    </source>
</reference>
<organism evidence="2 3">
    <name type="scientific">Exophiala bonariae</name>
    <dbReference type="NCBI Taxonomy" id="1690606"/>
    <lineage>
        <taxon>Eukaryota</taxon>
        <taxon>Fungi</taxon>
        <taxon>Dikarya</taxon>
        <taxon>Ascomycota</taxon>
        <taxon>Pezizomycotina</taxon>
        <taxon>Eurotiomycetes</taxon>
        <taxon>Chaetothyriomycetidae</taxon>
        <taxon>Chaetothyriales</taxon>
        <taxon>Herpotrichiellaceae</taxon>
        <taxon>Exophiala</taxon>
    </lineage>
</organism>
<proteinExistence type="predicted"/>
<feature type="compositionally biased region" description="Basic and acidic residues" evidence="1">
    <location>
        <begin position="199"/>
        <end position="212"/>
    </location>
</feature>
<dbReference type="RefSeq" id="XP_064703601.1">
    <property type="nucleotide sequence ID" value="XM_064849846.1"/>
</dbReference>
<dbReference type="GeneID" id="89974457"/>
<feature type="compositionally biased region" description="Acidic residues" evidence="1">
    <location>
        <begin position="537"/>
        <end position="546"/>
    </location>
</feature>
<evidence type="ECO:0000256" key="1">
    <source>
        <dbReference type="SAM" id="MobiDB-lite"/>
    </source>
</evidence>
<feature type="region of interest" description="Disordered" evidence="1">
    <location>
        <begin position="179"/>
        <end position="223"/>
    </location>
</feature>
<feature type="compositionally biased region" description="Basic residues" evidence="1">
    <location>
        <begin position="508"/>
        <end position="524"/>
    </location>
</feature>
<keyword evidence="3" id="KW-1185">Reference proteome</keyword>